<protein>
    <submittedName>
        <fullName evidence="2">Uncharacterized protein</fullName>
    </submittedName>
</protein>
<evidence type="ECO:0000256" key="1">
    <source>
        <dbReference type="SAM" id="MobiDB-lite"/>
    </source>
</evidence>
<accession>A0A1Y1ZWL4</accession>
<reference evidence="2 3" key="1">
    <citation type="submission" date="2016-07" db="EMBL/GenBank/DDBJ databases">
        <title>Pervasive Adenine N6-methylation of Active Genes in Fungi.</title>
        <authorList>
            <consortium name="DOE Joint Genome Institute"/>
            <person name="Mondo S.J."/>
            <person name="Dannebaum R.O."/>
            <person name="Kuo R.C."/>
            <person name="Labutti K."/>
            <person name="Haridas S."/>
            <person name="Kuo A."/>
            <person name="Salamov A."/>
            <person name="Ahrendt S.R."/>
            <person name="Lipzen A."/>
            <person name="Sullivan W."/>
            <person name="Andreopoulos W.B."/>
            <person name="Clum A."/>
            <person name="Lindquist E."/>
            <person name="Daum C."/>
            <person name="Ramamoorthy G.K."/>
            <person name="Gryganskyi A."/>
            <person name="Culley D."/>
            <person name="Magnuson J.K."/>
            <person name="James T.Y."/>
            <person name="O'Malley M.A."/>
            <person name="Stajich J.E."/>
            <person name="Spatafora J.W."/>
            <person name="Visel A."/>
            <person name="Grigoriev I.V."/>
        </authorList>
    </citation>
    <scope>NUCLEOTIDE SEQUENCE [LARGE SCALE GENOMIC DNA]</scope>
    <source>
        <strain evidence="2 3">CBS 115471</strain>
    </source>
</reference>
<dbReference type="Proteomes" id="UP000193144">
    <property type="component" value="Unassembled WGS sequence"/>
</dbReference>
<evidence type="ECO:0000313" key="2">
    <source>
        <dbReference type="EMBL" id="ORY14631.1"/>
    </source>
</evidence>
<keyword evidence="3" id="KW-1185">Reference proteome</keyword>
<dbReference type="AlphaFoldDB" id="A0A1Y1ZWL4"/>
<feature type="region of interest" description="Disordered" evidence="1">
    <location>
        <begin position="1"/>
        <end position="30"/>
    </location>
</feature>
<sequence>MTSVHEGAVSHSRNGRTRGENLSQPEPTDHKAEDFTLSLALSIFYLQHLYMRVSLLHSPTSAQLHVFSAITNSPSTHLSFHLLASLSFSTNFNSFPASSPAMAFTQWSDVEQGQCNATLWTQNDNKTTLPHHKDSMHLYAKVEDNDLNYDYYLRANDGKLEVLRVQLAPVKRTSNQQQDSTDLPKTWKRPKEVDPFLRFWRFLRNAPREIVTWTYNGSRNQKDGEELSMYLKYPIASIALTYTTRHCLESLRETCSSAVDTRLSDTGTTSTQSLR</sequence>
<comment type="caution">
    <text evidence="2">The sequence shown here is derived from an EMBL/GenBank/DDBJ whole genome shotgun (WGS) entry which is preliminary data.</text>
</comment>
<name>A0A1Y1ZWL4_9PLEO</name>
<dbReference type="OrthoDB" id="3741461at2759"/>
<dbReference type="EMBL" id="MCFA01000031">
    <property type="protein sequence ID" value="ORY14631.1"/>
    <property type="molecule type" value="Genomic_DNA"/>
</dbReference>
<evidence type="ECO:0000313" key="3">
    <source>
        <dbReference type="Proteomes" id="UP000193144"/>
    </source>
</evidence>
<gene>
    <name evidence="2" type="ORF">BCR34DRAFT_223885</name>
</gene>
<proteinExistence type="predicted"/>
<organism evidence="2 3">
    <name type="scientific">Clohesyomyces aquaticus</name>
    <dbReference type="NCBI Taxonomy" id="1231657"/>
    <lineage>
        <taxon>Eukaryota</taxon>
        <taxon>Fungi</taxon>
        <taxon>Dikarya</taxon>
        <taxon>Ascomycota</taxon>
        <taxon>Pezizomycotina</taxon>
        <taxon>Dothideomycetes</taxon>
        <taxon>Pleosporomycetidae</taxon>
        <taxon>Pleosporales</taxon>
        <taxon>Lindgomycetaceae</taxon>
        <taxon>Clohesyomyces</taxon>
    </lineage>
</organism>